<gene>
    <name evidence="1" type="ORF">J8F10_35455</name>
</gene>
<sequence>MSTTIPLADMPFEAAALAARAHQHQKRKDNQTPYVSHVFRVCLVVRHTFGFDDPKMLAAALLHDTIEDTTIDCDDIIEQFGADVARWVAALTKDMRLPHDEREAVYAKELAAAEWQVKALKLADMYDNLSDSKHLSPGGRRKTAAKTRFYLDAIRQPLPDPIRPALALVEQRLAELERSLTP</sequence>
<evidence type="ECO:0000313" key="1">
    <source>
        <dbReference type="EMBL" id="MBP3960552.1"/>
    </source>
</evidence>
<comment type="caution">
    <text evidence="1">The sequence shown here is derived from an EMBL/GenBank/DDBJ whole genome shotgun (WGS) entry which is preliminary data.</text>
</comment>
<name>A0ABS5C4H8_9BACT</name>
<protein>
    <submittedName>
        <fullName evidence="1">Bifunctional (P)ppGpp synthetase/guanosine-3',5'-bis(Diphosphate) 3'-pyrophosphohydrolase</fullName>
    </submittedName>
</protein>
<proteinExistence type="predicted"/>
<dbReference type="Gene3D" id="1.10.3210.10">
    <property type="entry name" value="Hypothetical protein af1432"/>
    <property type="match status" value="1"/>
</dbReference>
<dbReference type="RefSeq" id="WP_210662713.1">
    <property type="nucleotide sequence ID" value="NZ_JAGKQQ010000002.1"/>
</dbReference>
<dbReference type="PANTHER" id="PTHR46246:SF1">
    <property type="entry name" value="GUANOSINE-3',5'-BIS(DIPHOSPHATE) 3'-PYROPHOSPHOHYDROLASE MESH1"/>
    <property type="match status" value="1"/>
</dbReference>
<dbReference type="Proteomes" id="UP000676565">
    <property type="component" value="Unassembled WGS sequence"/>
</dbReference>
<evidence type="ECO:0000313" key="2">
    <source>
        <dbReference type="Proteomes" id="UP000676565"/>
    </source>
</evidence>
<dbReference type="EMBL" id="JAGKQQ010000002">
    <property type="protein sequence ID" value="MBP3960552.1"/>
    <property type="molecule type" value="Genomic_DNA"/>
</dbReference>
<keyword evidence="2" id="KW-1185">Reference proteome</keyword>
<dbReference type="Pfam" id="PF13328">
    <property type="entry name" value="HD_4"/>
    <property type="match status" value="1"/>
</dbReference>
<accession>A0ABS5C4H8</accession>
<organism evidence="1 2">
    <name type="scientific">Gemmata palustris</name>
    <dbReference type="NCBI Taxonomy" id="2822762"/>
    <lineage>
        <taxon>Bacteria</taxon>
        <taxon>Pseudomonadati</taxon>
        <taxon>Planctomycetota</taxon>
        <taxon>Planctomycetia</taxon>
        <taxon>Gemmatales</taxon>
        <taxon>Gemmataceae</taxon>
        <taxon>Gemmata</taxon>
    </lineage>
</organism>
<dbReference type="InterPro" id="IPR052194">
    <property type="entry name" value="MESH1"/>
</dbReference>
<dbReference type="PANTHER" id="PTHR46246">
    <property type="entry name" value="GUANOSINE-3',5'-BIS(DIPHOSPHATE) 3'-PYROPHOSPHOHYDROLASE MESH1"/>
    <property type="match status" value="1"/>
</dbReference>
<reference evidence="1 2" key="1">
    <citation type="submission" date="2021-04" db="EMBL/GenBank/DDBJ databases">
        <authorList>
            <person name="Ivanova A."/>
        </authorList>
    </citation>
    <scope>NUCLEOTIDE SEQUENCE [LARGE SCALE GENOMIC DNA]</scope>
    <source>
        <strain evidence="1 2">G18</strain>
    </source>
</reference>
<dbReference type="SUPFAM" id="SSF109604">
    <property type="entry name" value="HD-domain/PDEase-like"/>
    <property type="match status" value="1"/>
</dbReference>